<reference evidence="1 2" key="1">
    <citation type="journal article" date="2015" name="Nature">
        <title>rRNA introns, odd ribosomes, and small enigmatic genomes across a large radiation of phyla.</title>
        <authorList>
            <person name="Brown C.T."/>
            <person name="Hug L.A."/>
            <person name="Thomas B.C."/>
            <person name="Sharon I."/>
            <person name="Castelle C.J."/>
            <person name="Singh A."/>
            <person name="Wilkins M.J."/>
            <person name="Williams K.H."/>
            <person name="Banfield J.F."/>
        </authorList>
    </citation>
    <scope>NUCLEOTIDE SEQUENCE [LARGE SCALE GENOMIC DNA]</scope>
</reference>
<accession>A0A0G0ZJU4</accession>
<dbReference type="AlphaFoldDB" id="A0A0G0ZJU4"/>
<name>A0A0G0ZJU4_9BACT</name>
<dbReference type="EMBL" id="LCDF01000001">
    <property type="protein sequence ID" value="KKS48944.1"/>
    <property type="molecule type" value="Genomic_DNA"/>
</dbReference>
<organism evidence="1 2">
    <name type="scientific">Candidatus Giovannonibacteria bacterium GW2011_GWF2_42_19</name>
    <dbReference type="NCBI Taxonomy" id="1618659"/>
    <lineage>
        <taxon>Bacteria</taxon>
        <taxon>Candidatus Giovannoniibacteriota</taxon>
    </lineage>
</organism>
<evidence type="ECO:0000313" key="1">
    <source>
        <dbReference type="EMBL" id="KKS48944.1"/>
    </source>
</evidence>
<evidence type="ECO:0000313" key="2">
    <source>
        <dbReference type="Proteomes" id="UP000034036"/>
    </source>
</evidence>
<dbReference type="Proteomes" id="UP000034036">
    <property type="component" value="Unassembled WGS sequence"/>
</dbReference>
<gene>
    <name evidence="1" type="ORF">UV11_C0001G0039</name>
</gene>
<proteinExistence type="predicted"/>
<protein>
    <submittedName>
        <fullName evidence="1">Uncharacterized protein</fullName>
    </submittedName>
</protein>
<sequence>MQKGIEISERILAWAKALGRSTVPLELKSSGLLRVPEPCSIEIHILARTDKVIAIQMDRQHGIDLARNFADDPRLRKYKFNATVKFSAGKYEVLERGNSFFLIELEHKEPIVRPVEFKNKSGSTFQLTASKMPMQNWPSGVSRFITGGLILL</sequence>
<dbReference type="STRING" id="1618659.UV11_C0001G0039"/>
<comment type="caution">
    <text evidence="1">The sequence shown here is derived from an EMBL/GenBank/DDBJ whole genome shotgun (WGS) entry which is preliminary data.</text>
</comment>